<dbReference type="RefSeq" id="WP_209528434.1">
    <property type="nucleotide sequence ID" value="NZ_JAEEGA010000007.1"/>
</dbReference>
<evidence type="ECO:0000256" key="7">
    <source>
        <dbReference type="SAM" id="Phobius"/>
    </source>
</evidence>
<dbReference type="InterPro" id="IPR041498">
    <property type="entry name" value="Big_6"/>
</dbReference>
<evidence type="ECO:0000259" key="9">
    <source>
        <dbReference type="PROSITE" id="PS50847"/>
    </source>
</evidence>
<sequence>MKKWVQKLAVCSIVLSSLPYNIVDASMVEEPNEITTEELETIGRTASESTTVSSDSEVVPVNQEPVTEEQPVVVEPEPVVAEVAEEPVVEEIVPKEIVEATEGAEVLRPMPRSPEQFYLSVEGGDMLGRDAGQNLSYYANDGIKVTMNGHVNVDFNGTNSARLIKDGDLIVDYNGFQPNGYTFDATSYVTLGDGEYRVQMLALRDNADEHDGPDNGNVYFYVLTIKANAVVMKPINPEASDFAFGNNREDKNATITLTLTDLSTGISIEDITLENLQSELDKLDTGDYRITNNSTVSRGTRPGVEISATDSASVNFKIEAGDVVVNHYINGEAVPFSTSSQSGKLGSGFETEALSAEELKTLKPGYELDAAKSQPTVSGVYTKTPQTVDYYYKKKLTTVNVQYIDEVTRQPIEGMVSEIITGEFESRYTTEKKSTVGYEFVQVDPTGSPAEGFHGPENSTVTYVYKRVQTNLIVKHLDIQGLPIPDVAANTTQTVGSYKDAYEAKIAAIKGYRYVKLDDASAPESGLYDINDKTVIFLYEKIPSTLIEQHILEDGTKLVPDKETPGEYGDGYTTTVKDLEGYELVVTPANPTGEYGEVDTTVTYIYRKKDTQVIVHHETKNGMVLTAPELLPGKFSDAYVTTQKEFEGYRLVAVPENAQGNYSMMTPDVTYIYEKIPSNLVIKHLDEQGKELSSTKIIAGEYGESYITKEAEIEGYELIEVPANQNGLYSESDTTVTYVYKKKATEVIVHHVDQAGNKLADDSTINGFFNDDYRTTKLPISGYIYLLVKGAPQNGQHKVVTQEVTYVYAKIVPPTVDTVYEGATHLSGTGTPGTQVIITFPDGTTVTGNVGEDGKWSVDVPKNVYLKEGQINSAISYDPETGFKSEKGNGKVLPLPKNTETSSSNGATTNKSATNKTATVNSSLPKTGEVNPSGTIGSGLALLGLVVLNYLKRRKI</sequence>
<evidence type="ECO:0000256" key="5">
    <source>
        <dbReference type="ARBA" id="ARBA00023088"/>
    </source>
</evidence>
<keyword evidence="7" id="KW-1133">Transmembrane helix</keyword>
<feature type="signal peptide" evidence="8">
    <location>
        <begin position="1"/>
        <end position="22"/>
    </location>
</feature>
<evidence type="ECO:0000256" key="4">
    <source>
        <dbReference type="ARBA" id="ARBA00022737"/>
    </source>
</evidence>
<evidence type="ECO:0000256" key="3">
    <source>
        <dbReference type="ARBA" id="ARBA00022729"/>
    </source>
</evidence>
<dbReference type="Gene3D" id="3.10.20.320">
    <property type="entry name" value="Putative peptidoglycan bound protein (lpxtg motif)"/>
    <property type="match status" value="7"/>
</dbReference>
<dbReference type="Proteomes" id="UP000674938">
    <property type="component" value="Unassembled WGS sequence"/>
</dbReference>
<evidence type="ECO:0000313" key="11">
    <source>
        <dbReference type="Proteomes" id="UP000674938"/>
    </source>
</evidence>
<name>A0A940PE57_9ENTE</name>
<dbReference type="EMBL" id="JAEEGA010000007">
    <property type="protein sequence ID" value="MBP1041841.1"/>
    <property type="molecule type" value="Genomic_DNA"/>
</dbReference>
<feature type="compositionally biased region" description="Low complexity" evidence="6">
    <location>
        <begin position="901"/>
        <end position="919"/>
    </location>
</feature>
<dbReference type="Pfam" id="PF00746">
    <property type="entry name" value="Gram_pos_anchor"/>
    <property type="match status" value="1"/>
</dbReference>
<feature type="region of interest" description="Disordered" evidence="6">
    <location>
        <begin position="879"/>
        <end position="932"/>
    </location>
</feature>
<dbReference type="Gene3D" id="2.60.40.10">
    <property type="entry name" value="Immunoglobulins"/>
    <property type="match status" value="1"/>
</dbReference>
<protein>
    <submittedName>
        <fullName evidence="10">MucBP domain-containing protein</fullName>
    </submittedName>
</protein>
<dbReference type="NCBIfam" id="TIGR01167">
    <property type="entry name" value="LPXTG_anchor"/>
    <property type="match status" value="1"/>
</dbReference>
<keyword evidence="7" id="KW-0472">Membrane</keyword>
<dbReference type="InterPro" id="IPR009459">
    <property type="entry name" value="MucBP_dom"/>
</dbReference>
<evidence type="ECO:0000256" key="1">
    <source>
        <dbReference type="ARBA" id="ARBA00022512"/>
    </source>
</evidence>
<evidence type="ECO:0000256" key="2">
    <source>
        <dbReference type="ARBA" id="ARBA00022525"/>
    </source>
</evidence>
<keyword evidence="5" id="KW-0572">Peptidoglycan-anchor</keyword>
<dbReference type="PROSITE" id="PS50847">
    <property type="entry name" value="GRAM_POS_ANCHORING"/>
    <property type="match status" value="1"/>
</dbReference>
<feature type="chain" id="PRO_5039325388" evidence="8">
    <location>
        <begin position="23"/>
        <end position="956"/>
    </location>
</feature>
<evidence type="ECO:0000313" key="10">
    <source>
        <dbReference type="EMBL" id="MBP1041841.1"/>
    </source>
</evidence>
<keyword evidence="7" id="KW-0812">Transmembrane</keyword>
<keyword evidence="3 8" id="KW-0732">Signal</keyword>
<keyword evidence="2" id="KW-0964">Secreted</keyword>
<organism evidence="10 11">
    <name type="scientific">Vagococcus allomyrinae</name>
    <dbReference type="NCBI Taxonomy" id="2794353"/>
    <lineage>
        <taxon>Bacteria</taxon>
        <taxon>Bacillati</taxon>
        <taxon>Bacillota</taxon>
        <taxon>Bacilli</taxon>
        <taxon>Lactobacillales</taxon>
        <taxon>Enterococcaceae</taxon>
        <taxon>Vagococcus</taxon>
    </lineage>
</organism>
<keyword evidence="4" id="KW-0677">Repeat</keyword>
<dbReference type="InterPro" id="IPR013783">
    <property type="entry name" value="Ig-like_fold"/>
</dbReference>
<accession>A0A940PE57</accession>
<dbReference type="AlphaFoldDB" id="A0A940PE57"/>
<evidence type="ECO:0000256" key="6">
    <source>
        <dbReference type="SAM" id="MobiDB-lite"/>
    </source>
</evidence>
<feature type="domain" description="Gram-positive cocci surface proteins LPxTG" evidence="9">
    <location>
        <begin position="924"/>
        <end position="956"/>
    </location>
</feature>
<evidence type="ECO:0000256" key="8">
    <source>
        <dbReference type="SAM" id="SignalP"/>
    </source>
</evidence>
<dbReference type="Pfam" id="PF06458">
    <property type="entry name" value="MucBP"/>
    <property type="match status" value="7"/>
</dbReference>
<gene>
    <name evidence="10" type="ORF">I6N95_12550</name>
</gene>
<proteinExistence type="predicted"/>
<reference evidence="10" key="1">
    <citation type="submission" date="2020-12" db="EMBL/GenBank/DDBJ databases">
        <title>Vagococcus allomyrinae sp. nov. and Enterococcus lavae sp. nov., isolated from the larvae of Allomyrina dichotoma.</title>
        <authorList>
            <person name="Lee S.D."/>
        </authorList>
    </citation>
    <scope>NUCLEOTIDE SEQUENCE</scope>
    <source>
        <strain evidence="10">BWB3-3</strain>
    </source>
</reference>
<feature type="transmembrane region" description="Helical" evidence="7">
    <location>
        <begin position="933"/>
        <end position="951"/>
    </location>
</feature>
<dbReference type="Pfam" id="PF17936">
    <property type="entry name" value="Big_6"/>
    <property type="match status" value="1"/>
</dbReference>
<feature type="compositionally biased region" description="Polar residues" evidence="6">
    <location>
        <begin position="920"/>
        <end position="932"/>
    </location>
</feature>
<dbReference type="InterPro" id="IPR019931">
    <property type="entry name" value="LPXTG_anchor"/>
</dbReference>
<keyword evidence="1" id="KW-0134">Cell wall</keyword>
<comment type="caution">
    <text evidence="10">The sequence shown here is derived from an EMBL/GenBank/DDBJ whole genome shotgun (WGS) entry which is preliminary data.</text>
</comment>
<keyword evidence="11" id="KW-1185">Reference proteome</keyword>